<comment type="cofactor">
    <cofactor evidence="2">
        <name>Mn(2+)</name>
        <dbReference type="ChEBI" id="CHEBI:29035"/>
    </cofactor>
    <text evidence="2">The Mn(2+) ion enhances activity.</text>
</comment>
<dbReference type="SUPFAM" id="SSF53187">
    <property type="entry name" value="Zn-dependent exopeptidases"/>
    <property type="match status" value="1"/>
</dbReference>
<accession>A0A0F5HY42</accession>
<evidence type="ECO:0000256" key="2">
    <source>
        <dbReference type="PIRSR" id="PIRSR005962-1"/>
    </source>
</evidence>
<dbReference type="EMBL" id="JWIR02000037">
    <property type="protein sequence ID" value="KKB39851.1"/>
    <property type="molecule type" value="Genomic_DNA"/>
</dbReference>
<evidence type="ECO:0000313" key="5">
    <source>
        <dbReference type="Proteomes" id="UP000031563"/>
    </source>
</evidence>
<dbReference type="InterPro" id="IPR002933">
    <property type="entry name" value="Peptidase_M20"/>
</dbReference>
<feature type="binding site" evidence="2">
    <location>
        <position position="361"/>
    </location>
    <ligand>
        <name>Mn(2+)</name>
        <dbReference type="ChEBI" id="CHEBI:29035"/>
        <label>2</label>
    </ligand>
</feature>
<feature type="binding site" evidence="2">
    <location>
        <position position="101"/>
    </location>
    <ligand>
        <name>Mn(2+)</name>
        <dbReference type="ChEBI" id="CHEBI:29035"/>
        <label>2</label>
    </ligand>
</feature>
<feature type="binding site" evidence="2">
    <location>
        <position position="162"/>
    </location>
    <ligand>
        <name>Mn(2+)</name>
        <dbReference type="ChEBI" id="CHEBI:29035"/>
        <label>2</label>
    </ligand>
</feature>
<comment type="caution">
    <text evidence="4">The sequence shown here is derived from an EMBL/GenBank/DDBJ whole genome shotgun (WGS) entry which is preliminary data.</text>
</comment>
<dbReference type="Proteomes" id="UP000031563">
    <property type="component" value="Unassembled WGS sequence"/>
</dbReference>
<feature type="binding site" evidence="2">
    <location>
        <position position="103"/>
    </location>
    <ligand>
        <name>Mn(2+)</name>
        <dbReference type="ChEBI" id="CHEBI:29035"/>
        <label>2</label>
    </ligand>
</feature>
<protein>
    <submittedName>
        <fullName evidence="4">N-acetyl-L,L-diaminopimelate deacetylase</fullName>
    </submittedName>
</protein>
<dbReference type="GO" id="GO:0046872">
    <property type="term" value="F:metal ion binding"/>
    <property type="evidence" value="ECO:0007669"/>
    <property type="project" value="UniProtKB-KW"/>
</dbReference>
<evidence type="ECO:0000259" key="3">
    <source>
        <dbReference type="Pfam" id="PF07687"/>
    </source>
</evidence>
<dbReference type="GO" id="GO:0050118">
    <property type="term" value="F:N-acetyldiaminopimelate deacetylase activity"/>
    <property type="evidence" value="ECO:0007669"/>
    <property type="project" value="UniProtKB-ARBA"/>
</dbReference>
<keyword evidence="2" id="KW-0479">Metal-binding</keyword>
<dbReference type="FunFam" id="3.30.70.360:FF:000001">
    <property type="entry name" value="N-acetyldiaminopimelate deacetylase"/>
    <property type="match status" value="1"/>
</dbReference>
<dbReference type="AlphaFoldDB" id="A0A0F5HY42"/>
<dbReference type="InterPro" id="IPR036264">
    <property type="entry name" value="Bact_exopeptidase_dim_dom"/>
</dbReference>
<dbReference type="SUPFAM" id="SSF55031">
    <property type="entry name" value="Bacterial exopeptidase dimerisation domain"/>
    <property type="match status" value="1"/>
</dbReference>
<accession>A0A0F5I2U0</accession>
<dbReference type="PIRSF" id="PIRSF005962">
    <property type="entry name" value="Pept_M20D_amidohydro"/>
    <property type="match status" value="1"/>
</dbReference>
<dbReference type="Pfam" id="PF07687">
    <property type="entry name" value="M20_dimer"/>
    <property type="match status" value="1"/>
</dbReference>
<dbReference type="Pfam" id="PF01546">
    <property type="entry name" value="Peptidase_M20"/>
    <property type="match status" value="1"/>
</dbReference>
<gene>
    <name evidence="4" type="ORF">QY95_02068</name>
</gene>
<dbReference type="OrthoDB" id="9776731at2"/>
<proteinExistence type="predicted"/>
<evidence type="ECO:0000256" key="1">
    <source>
        <dbReference type="ARBA" id="ARBA00022801"/>
    </source>
</evidence>
<dbReference type="PANTHER" id="PTHR11014">
    <property type="entry name" value="PEPTIDASE M20 FAMILY MEMBER"/>
    <property type="match status" value="1"/>
</dbReference>
<sequence length="388" mass="42295">MSQLKKEAEKIKKDLVHWRRALHERPELGFEEYETSAFIRAKLAEMGLSCQTIAKTGVVALIQGEKDGPTIGLRADIDALPIQDEKQVPYASKSQGKGHLCGHDAHTAMLLGAAKLLAANKPKKGNVKLIFQPAEEGRFGAEALIKHGVLEDPKVSVIAALHVNPVIPAGHVTCSQKEVCAAVDFFDIDIIGEGGHAAHPHLSVDSIAMSAEVISSLQQIVSRQIDPLSPTVLTIGQIHGGSANSVIAPSVKIGGTVRTFDPDIRHSMEGRIDKILRGITEGLGGSYKLVYRHIYPPLMNDEHLIPSLMNTVEKVLGKNRFSFSKPSMGGEDFSFYTQKIPGIYFRLGVRNESKKAIYPLHHPRFDLDEDALPYGAALLAQYALDLLQ</sequence>
<feature type="binding site" evidence="2">
    <location>
        <position position="136"/>
    </location>
    <ligand>
        <name>Mn(2+)</name>
        <dbReference type="ChEBI" id="CHEBI:29035"/>
        <label>2</label>
    </ligand>
</feature>
<feature type="domain" description="Peptidase M20 dimerisation" evidence="3">
    <location>
        <begin position="186"/>
        <end position="276"/>
    </location>
</feature>
<dbReference type="PANTHER" id="PTHR11014:SF63">
    <property type="entry name" value="METALLOPEPTIDASE, PUTATIVE (AFU_ORTHOLOGUE AFUA_6G09600)-RELATED"/>
    <property type="match status" value="1"/>
</dbReference>
<dbReference type="InterPro" id="IPR017439">
    <property type="entry name" value="Amidohydrolase"/>
</dbReference>
<reference evidence="4" key="1">
    <citation type="submission" date="2015-02" db="EMBL/GenBank/DDBJ databases">
        <title>Genome Assembly of Bacillaceae bacterium MTCC 8252.</title>
        <authorList>
            <person name="Verma A."/>
            <person name="Khatri I."/>
            <person name="Mual P."/>
            <person name="Subramanian S."/>
            <person name="Krishnamurthi S."/>
        </authorList>
    </citation>
    <scope>NUCLEOTIDE SEQUENCE [LARGE SCALE GENOMIC DNA]</scope>
    <source>
        <strain evidence="4">MTCC 8252</strain>
    </source>
</reference>
<keyword evidence="1" id="KW-0378">Hydrolase</keyword>
<dbReference type="InterPro" id="IPR011650">
    <property type="entry name" value="Peptidase_M20_dimer"/>
</dbReference>
<dbReference type="Gene3D" id="3.40.630.10">
    <property type="entry name" value="Zn peptidases"/>
    <property type="match status" value="1"/>
</dbReference>
<name>A0A0F5HY42_BACTR</name>
<dbReference type="GO" id="GO:0019877">
    <property type="term" value="P:diaminopimelate biosynthetic process"/>
    <property type="evidence" value="ECO:0007669"/>
    <property type="project" value="UniProtKB-ARBA"/>
</dbReference>
<dbReference type="NCBIfam" id="TIGR01891">
    <property type="entry name" value="amidohydrolases"/>
    <property type="match status" value="1"/>
</dbReference>
<keyword evidence="5" id="KW-1185">Reference proteome</keyword>
<dbReference type="Gene3D" id="3.30.70.360">
    <property type="match status" value="1"/>
</dbReference>
<evidence type="ECO:0000313" key="4">
    <source>
        <dbReference type="EMBL" id="KKB39851.1"/>
    </source>
</evidence>
<keyword evidence="2" id="KW-0464">Manganese</keyword>
<dbReference type="RefSeq" id="WP_039230383.1">
    <property type="nucleotide sequence ID" value="NZ_JWIQ02000007.1"/>
</dbReference>
<dbReference type="STRING" id="1221996.QY95_02068"/>
<organism evidence="4 5">
    <name type="scientific">Bacillus thermotolerans</name>
    <name type="common">Quasibacillus thermotolerans</name>
    <dbReference type="NCBI Taxonomy" id="1221996"/>
    <lineage>
        <taxon>Bacteria</taxon>
        <taxon>Bacillati</taxon>
        <taxon>Bacillota</taxon>
        <taxon>Bacilli</taxon>
        <taxon>Bacillales</taxon>
        <taxon>Bacillaceae</taxon>
        <taxon>Bacillus</taxon>
    </lineage>
</organism>